<dbReference type="SMART" id="SM01207">
    <property type="entry name" value="G3P_acyltransf"/>
    <property type="match status" value="1"/>
</dbReference>
<dbReference type="GO" id="GO:0005886">
    <property type="term" value="C:plasma membrane"/>
    <property type="evidence" value="ECO:0007669"/>
    <property type="project" value="UniProtKB-SubCell"/>
</dbReference>
<evidence type="ECO:0000256" key="1">
    <source>
        <dbReference type="ARBA" id="ARBA00022475"/>
    </source>
</evidence>
<reference evidence="11" key="2">
    <citation type="journal article" date="2021" name="PeerJ">
        <title>Extensive microbial diversity within the chicken gut microbiome revealed by metagenomics and culture.</title>
        <authorList>
            <person name="Gilroy R."/>
            <person name="Ravi A."/>
            <person name="Getino M."/>
            <person name="Pursley I."/>
            <person name="Horton D.L."/>
            <person name="Alikhan N.F."/>
            <person name="Baker D."/>
            <person name="Gharbi K."/>
            <person name="Hall N."/>
            <person name="Watson M."/>
            <person name="Adriaenssens E.M."/>
            <person name="Foster-Nyarko E."/>
            <person name="Jarju S."/>
            <person name="Secka A."/>
            <person name="Antonio M."/>
            <person name="Oren A."/>
            <person name="Chaudhuri R.R."/>
            <person name="La Ragione R."/>
            <person name="Hildebrand F."/>
            <person name="Pallen M.J."/>
        </authorList>
    </citation>
    <scope>NUCLEOTIDE SEQUENCE</scope>
    <source>
        <strain evidence="11">ChiHcec3-6078</strain>
    </source>
</reference>
<sequence>MKILIFAAAAVTAYLVAGWNPAITFSKGIYKKDIRECGSGNPGFTNLRRTFGNKWAWCVLLLDILKSAAVVAFWAEVMDARWSCYELGASFTAFFALLGHAFPLWYRFRGGKGFLVCLSGVWVMDWRAGLMATLLMVIILLTARYMSLATVVSLLCCPPLLALMGASLPSLIFCEASVLFVAVRHKENFKRLVKGTEPKFNIKPDKRRGAG</sequence>
<keyword evidence="5 10" id="KW-1133">Transmembrane helix</keyword>
<dbReference type="PANTHER" id="PTHR30309:SF0">
    <property type="entry name" value="GLYCEROL-3-PHOSPHATE ACYLTRANSFERASE-RELATED"/>
    <property type="match status" value="1"/>
</dbReference>
<evidence type="ECO:0000256" key="3">
    <source>
        <dbReference type="ARBA" id="ARBA00022679"/>
    </source>
</evidence>
<comment type="caution">
    <text evidence="11">The sequence shown here is derived from an EMBL/GenBank/DDBJ whole genome shotgun (WGS) entry which is preliminary data.</text>
</comment>
<evidence type="ECO:0000256" key="2">
    <source>
        <dbReference type="ARBA" id="ARBA00022516"/>
    </source>
</evidence>
<protein>
    <recommendedName>
        <fullName evidence="10">Glycerol-3-phosphate acyltransferase</fullName>
    </recommendedName>
    <alternativeName>
        <fullName evidence="10">Acyl-PO4 G3P acyltransferase</fullName>
    </alternativeName>
    <alternativeName>
        <fullName evidence="10">Acyl-phosphate--glycerol-3-phosphate acyltransferase</fullName>
    </alternativeName>
    <alternativeName>
        <fullName evidence="10">G3P acyltransferase</fullName>
        <shortName evidence="10">GPAT</shortName>
        <ecNumber evidence="10">2.3.1.275</ecNumber>
    </alternativeName>
    <alternativeName>
        <fullName evidence="10">Lysophosphatidic acid synthase</fullName>
        <shortName evidence="10">LPA synthase</shortName>
    </alternativeName>
</protein>
<dbReference type="GO" id="GO:0008654">
    <property type="term" value="P:phospholipid biosynthetic process"/>
    <property type="evidence" value="ECO:0007669"/>
    <property type="project" value="UniProtKB-UniRule"/>
</dbReference>
<comment type="subcellular location">
    <subcellularLocation>
        <location evidence="10">Cell membrane</location>
        <topology evidence="10">Multi-pass membrane protein</topology>
    </subcellularLocation>
</comment>
<gene>
    <name evidence="10" type="primary">plsY</name>
    <name evidence="11" type="ORF">IAC50_05780</name>
</gene>
<evidence type="ECO:0000256" key="5">
    <source>
        <dbReference type="ARBA" id="ARBA00022989"/>
    </source>
</evidence>
<evidence type="ECO:0000256" key="10">
    <source>
        <dbReference type="HAMAP-Rule" id="MF_01043"/>
    </source>
</evidence>
<comment type="pathway">
    <text evidence="10">Lipid metabolism; phospholipid metabolism.</text>
</comment>
<keyword evidence="7 10" id="KW-0472">Membrane</keyword>
<feature type="transmembrane region" description="Helical" evidence="10">
    <location>
        <begin position="160"/>
        <end position="183"/>
    </location>
</feature>
<keyword evidence="8 10" id="KW-0594">Phospholipid biosynthesis</keyword>
<evidence type="ECO:0000256" key="4">
    <source>
        <dbReference type="ARBA" id="ARBA00022692"/>
    </source>
</evidence>
<comment type="subunit">
    <text evidence="10">Probably interacts with PlsX.</text>
</comment>
<keyword evidence="1 10" id="KW-1003">Cell membrane</keyword>
<feature type="transmembrane region" description="Helical" evidence="10">
    <location>
        <begin position="87"/>
        <end position="106"/>
    </location>
</feature>
<evidence type="ECO:0000256" key="9">
    <source>
        <dbReference type="ARBA" id="ARBA00023264"/>
    </source>
</evidence>
<dbReference type="GO" id="GO:0043772">
    <property type="term" value="F:acyl-phosphate glycerol-3-phosphate acyltransferase activity"/>
    <property type="evidence" value="ECO:0007669"/>
    <property type="project" value="UniProtKB-UniRule"/>
</dbReference>
<keyword evidence="9 10" id="KW-1208">Phospholipid metabolism</keyword>
<comment type="similarity">
    <text evidence="10">Belongs to the PlsY family.</text>
</comment>
<dbReference type="PANTHER" id="PTHR30309">
    <property type="entry name" value="INNER MEMBRANE PROTEIN YGIH"/>
    <property type="match status" value="1"/>
</dbReference>
<evidence type="ECO:0000256" key="6">
    <source>
        <dbReference type="ARBA" id="ARBA00023098"/>
    </source>
</evidence>
<comment type="function">
    <text evidence="10">Catalyzes the transfer of an acyl group from acyl-phosphate (acyl-PO(4)) to glycerol-3-phosphate (G3P) to form lysophosphatidic acid (LPA). This enzyme utilizes acyl-phosphate as fatty acyl donor, but not acyl-CoA or acyl-ACP.</text>
</comment>
<evidence type="ECO:0000313" key="11">
    <source>
        <dbReference type="EMBL" id="HIU25986.1"/>
    </source>
</evidence>
<dbReference type="Pfam" id="PF02660">
    <property type="entry name" value="G3P_acyltransf"/>
    <property type="match status" value="1"/>
</dbReference>
<keyword evidence="11" id="KW-0012">Acyltransferase</keyword>
<evidence type="ECO:0000256" key="8">
    <source>
        <dbReference type="ARBA" id="ARBA00023209"/>
    </source>
</evidence>
<feature type="transmembrane region" description="Helical" evidence="10">
    <location>
        <begin position="126"/>
        <end position="148"/>
    </location>
</feature>
<name>A0A9D1L6Q5_9FIRM</name>
<keyword evidence="6 10" id="KW-0443">Lipid metabolism</keyword>
<comment type="catalytic activity">
    <reaction evidence="10">
        <text>an acyl phosphate + sn-glycerol 3-phosphate = a 1-acyl-sn-glycero-3-phosphate + phosphate</text>
        <dbReference type="Rhea" id="RHEA:34075"/>
        <dbReference type="ChEBI" id="CHEBI:43474"/>
        <dbReference type="ChEBI" id="CHEBI:57597"/>
        <dbReference type="ChEBI" id="CHEBI:57970"/>
        <dbReference type="ChEBI" id="CHEBI:59918"/>
        <dbReference type="EC" id="2.3.1.275"/>
    </reaction>
</comment>
<accession>A0A9D1L6Q5</accession>
<evidence type="ECO:0000256" key="7">
    <source>
        <dbReference type="ARBA" id="ARBA00023136"/>
    </source>
</evidence>
<evidence type="ECO:0000313" key="12">
    <source>
        <dbReference type="Proteomes" id="UP000824090"/>
    </source>
</evidence>
<keyword evidence="4 10" id="KW-0812">Transmembrane</keyword>
<dbReference type="Proteomes" id="UP000824090">
    <property type="component" value="Unassembled WGS sequence"/>
</dbReference>
<organism evidence="11 12">
    <name type="scientific">Candidatus Allocopromorpha excrementigallinarum</name>
    <dbReference type="NCBI Taxonomy" id="2840742"/>
    <lineage>
        <taxon>Bacteria</taxon>
        <taxon>Bacillati</taxon>
        <taxon>Bacillota</taxon>
        <taxon>Clostridia</taxon>
        <taxon>Eubacteriales</taxon>
        <taxon>Eubacteriaceae</taxon>
        <taxon>Eubacteriaceae incertae sedis</taxon>
        <taxon>Candidatus Allocopromorpha</taxon>
    </lineage>
</organism>
<reference evidence="11" key="1">
    <citation type="submission" date="2020-10" db="EMBL/GenBank/DDBJ databases">
        <authorList>
            <person name="Gilroy R."/>
        </authorList>
    </citation>
    <scope>NUCLEOTIDE SEQUENCE</scope>
    <source>
        <strain evidence="11">ChiHcec3-6078</strain>
    </source>
</reference>
<feature type="transmembrane region" description="Helical" evidence="10">
    <location>
        <begin position="54"/>
        <end position="75"/>
    </location>
</feature>
<proteinExistence type="inferred from homology"/>
<keyword evidence="3 10" id="KW-0808">Transferase</keyword>
<dbReference type="HAMAP" id="MF_01043">
    <property type="entry name" value="PlsY"/>
    <property type="match status" value="1"/>
</dbReference>
<dbReference type="EC" id="2.3.1.275" evidence="10"/>
<keyword evidence="2 10" id="KW-0444">Lipid biosynthesis</keyword>
<dbReference type="InterPro" id="IPR003811">
    <property type="entry name" value="G3P_acylTferase_PlsY"/>
</dbReference>
<dbReference type="AlphaFoldDB" id="A0A9D1L6Q5"/>
<dbReference type="EMBL" id="DVMP01000105">
    <property type="protein sequence ID" value="HIU25986.1"/>
    <property type="molecule type" value="Genomic_DNA"/>
</dbReference>